<feature type="domain" description="Rhodanese" evidence="2">
    <location>
        <begin position="43"/>
        <end position="150"/>
    </location>
</feature>
<reference evidence="3 4" key="1">
    <citation type="submission" date="2022-06" db="EMBL/GenBank/DDBJ databases">
        <title>Thiomicrohabdus sp. nov, an obligately chemolithoautotrophic, sulfur-oxidizing bacterium isolated from beach of Guanyin Mountain. Amoy.</title>
        <authorList>
            <person name="Zhu H."/>
        </authorList>
    </citation>
    <scope>NUCLEOTIDE SEQUENCE [LARGE SCALE GENOMIC DNA]</scope>
    <source>
        <strain evidence="3 4">XGS-01</strain>
    </source>
</reference>
<proteinExistence type="predicted"/>
<dbReference type="PANTHER" id="PTHR43855">
    <property type="entry name" value="THIOSULFATE SULFURTRANSFERASE"/>
    <property type="match status" value="1"/>
</dbReference>
<organism evidence="3 4">
    <name type="scientific">Thiomicrorhabdus lithotrophica</name>
    <dbReference type="NCBI Taxonomy" id="2949997"/>
    <lineage>
        <taxon>Bacteria</taxon>
        <taxon>Pseudomonadati</taxon>
        <taxon>Pseudomonadota</taxon>
        <taxon>Gammaproteobacteria</taxon>
        <taxon>Thiotrichales</taxon>
        <taxon>Piscirickettsiaceae</taxon>
        <taxon>Thiomicrorhabdus</taxon>
    </lineage>
</organism>
<dbReference type="SUPFAM" id="SSF52821">
    <property type="entry name" value="Rhodanese/Cell cycle control phosphatase"/>
    <property type="match status" value="2"/>
</dbReference>
<dbReference type="Pfam" id="PF00581">
    <property type="entry name" value="Rhodanese"/>
    <property type="match status" value="2"/>
</dbReference>
<dbReference type="InterPro" id="IPR001763">
    <property type="entry name" value="Rhodanese-like_dom"/>
</dbReference>
<dbReference type="InterPro" id="IPR051126">
    <property type="entry name" value="Thiosulfate_sulfurtransferase"/>
</dbReference>
<dbReference type="RefSeq" id="WP_275595831.1">
    <property type="nucleotide sequence ID" value="NZ_CP102381.1"/>
</dbReference>
<feature type="domain" description="Rhodanese" evidence="2">
    <location>
        <begin position="184"/>
        <end position="297"/>
    </location>
</feature>
<keyword evidence="1" id="KW-0677">Repeat</keyword>
<keyword evidence="4" id="KW-1185">Reference proteome</keyword>
<dbReference type="Proteomes" id="UP001222275">
    <property type="component" value="Chromosome"/>
</dbReference>
<dbReference type="EMBL" id="CP102381">
    <property type="protein sequence ID" value="WEJ63574.1"/>
    <property type="molecule type" value="Genomic_DNA"/>
</dbReference>
<evidence type="ECO:0000313" key="4">
    <source>
        <dbReference type="Proteomes" id="UP001222275"/>
    </source>
</evidence>
<protein>
    <submittedName>
        <fullName evidence="3">Rhodanese-like domain-containing protein</fullName>
    </submittedName>
</protein>
<dbReference type="CDD" id="cd01449">
    <property type="entry name" value="TST_Repeat_2"/>
    <property type="match status" value="1"/>
</dbReference>
<dbReference type="InterPro" id="IPR036873">
    <property type="entry name" value="Rhodanese-like_dom_sf"/>
</dbReference>
<accession>A0ABY8CCA3</accession>
<sequence length="302" mass="34071">MFSHSKFQNSSIFALIFMMFFGINSAYASTSNVFVSPSWLKKNLSEVTVIDMSDKTNFQKFHIPGALWVNYNWLIKPQNGLAVSGGENYMADVLSQLGINNTDHIVIYDDMGGLNASRLYWELSKLNHKKLSLLDGGIVSWVLAGNKVTQTPPKRPNRTLYKVPAKSLTNKLTADKIETIAAIKDPQTILIDTRSKAEYEGNPKEKRSGHIPSALWFEWSMSVNTKDGFKQYSDDELMNSLRAKSISNLEQPIILYCNTAHRASRVFTMLKSLGFKDVRLYDASIQEYSIDKTLPLKRGAQP</sequence>
<dbReference type="SMART" id="SM00450">
    <property type="entry name" value="RHOD"/>
    <property type="match status" value="2"/>
</dbReference>
<evidence type="ECO:0000259" key="2">
    <source>
        <dbReference type="PROSITE" id="PS50206"/>
    </source>
</evidence>
<dbReference type="CDD" id="cd01448">
    <property type="entry name" value="TST_Repeat_1"/>
    <property type="match status" value="1"/>
</dbReference>
<dbReference type="Gene3D" id="3.40.250.10">
    <property type="entry name" value="Rhodanese-like domain"/>
    <property type="match status" value="2"/>
</dbReference>
<dbReference type="InterPro" id="IPR001307">
    <property type="entry name" value="Thiosulphate_STrfase_CS"/>
</dbReference>
<dbReference type="PANTHER" id="PTHR43855:SF1">
    <property type="entry name" value="THIOSULFATE SULFURTRANSFERASE"/>
    <property type="match status" value="1"/>
</dbReference>
<gene>
    <name evidence="3" type="ORF">NR989_04790</name>
</gene>
<dbReference type="PROSITE" id="PS50206">
    <property type="entry name" value="RHODANESE_3"/>
    <property type="match status" value="2"/>
</dbReference>
<evidence type="ECO:0000313" key="3">
    <source>
        <dbReference type="EMBL" id="WEJ63574.1"/>
    </source>
</evidence>
<dbReference type="PROSITE" id="PS00380">
    <property type="entry name" value="RHODANESE_1"/>
    <property type="match status" value="1"/>
</dbReference>
<name>A0ABY8CCA3_9GAMM</name>
<evidence type="ECO:0000256" key="1">
    <source>
        <dbReference type="ARBA" id="ARBA00022737"/>
    </source>
</evidence>